<dbReference type="RefSeq" id="WP_171091428.1">
    <property type="nucleotide sequence ID" value="NZ_CP053069.1"/>
</dbReference>
<feature type="chain" id="PRO_5026737795" description="UrcA family protein" evidence="1">
    <location>
        <begin position="21"/>
        <end position="115"/>
    </location>
</feature>
<dbReference type="Proteomes" id="UP000501534">
    <property type="component" value="Chromosome"/>
</dbReference>
<accession>A0A6M4GU82</accession>
<evidence type="ECO:0008006" key="4">
    <source>
        <dbReference type="Google" id="ProtNLM"/>
    </source>
</evidence>
<proteinExistence type="predicted"/>
<keyword evidence="3" id="KW-1185">Reference proteome</keyword>
<evidence type="ECO:0000256" key="1">
    <source>
        <dbReference type="SAM" id="SignalP"/>
    </source>
</evidence>
<organism evidence="2 3">
    <name type="scientific">Usitatibacter rugosus</name>
    <dbReference type="NCBI Taxonomy" id="2732067"/>
    <lineage>
        <taxon>Bacteria</taxon>
        <taxon>Pseudomonadati</taxon>
        <taxon>Pseudomonadota</taxon>
        <taxon>Betaproteobacteria</taxon>
        <taxon>Nitrosomonadales</taxon>
        <taxon>Usitatibacteraceae</taxon>
        <taxon>Usitatibacter</taxon>
    </lineage>
</organism>
<name>A0A6M4GU82_9PROT</name>
<gene>
    <name evidence="2" type="ORF">DSM104443_01774</name>
</gene>
<dbReference type="EMBL" id="CP053069">
    <property type="protein sequence ID" value="QJR10706.1"/>
    <property type="molecule type" value="Genomic_DNA"/>
</dbReference>
<keyword evidence="1" id="KW-0732">Signal</keyword>
<evidence type="ECO:0000313" key="2">
    <source>
        <dbReference type="EMBL" id="QJR10706.1"/>
    </source>
</evidence>
<evidence type="ECO:0000313" key="3">
    <source>
        <dbReference type="Proteomes" id="UP000501534"/>
    </source>
</evidence>
<protein>
    <recommendedName>
        <fullName evidence="4">UrcA family protein</fullName>
    </recommendedName>
</protein>
<dbReference type="KEGG" id="uru:DSM104443_01774"/>
<sequence length="115" mass="12672">MRIAALSLCLSVLVAPSAFAGLTQDDMTRVISRLDLERMRSEAHARCVTDVPAAIEWLRDPIIDQYCLLRHGATRKTGLFLGVRLSVELEHDGKTAQAAIVDQLLDVQEASNEGR</sequence>
<dbReference type="AlphaFoldDB" id="A0A6M4GU82"/>
<reference evidence="2 3" key="1">
    <citation type="submission" date="2020-04" db="EMBL/GenBank/DDBJ databases">
        <title>Usitatibacter rugosus gen. nov., sp. nov. and Usitatibacter palustris sp. nov., novel members of Usitatibacteraceae fam. nov. within the order Nitrosomonadales isolated from soil.</title>
        <authorList>
            <person name="Huber K.J."/>
            <person name="Neumann-Schaal M."/>
            <person name="Geppert A."/>
            <person name="Luckner M."/>
            <person name="Wanner G."/>
            <person name="Overmann J."/>
        </authorList>
    </citation>
    <scope>NUCLEOTIDE SEQUENCE [LARGE SCALE GENOMIC DNA]</scope>
    <source>
        <strain evidence="2 3">0125_3</strain>
    </source>
</reference>
<feature type="signal peptide" evidence="1">
    <location>
        <begin position="1"/>
        <end position="20"/>
    </location>
</feature>